<dbReference type="Pfam" id="PF00296">
    <property type="entry name" value="Bac_luciferase"/>
    <property type="match status" value="1"/>
</dbReference>
<dbReference type="GO" id="GO:0016705">
    <property type="term" value="F:oxidoreductase activity, acting on paired donors, with incorporation or reduction of molecular oxygen"/>
    <property type="evidence" value="ECO:0007669"/>
    <property type="project" value="InterPro"/>
</dbReference>
<dbReference type="PANTHER" id="PTHR43244">
    <property type="match status" value="1"/>
</dbReference>
<sequence>MVDYGHPISFGISIDPTSAGFAQALSLAHQADAAGLEYLAVQDHPYQPSHLDALSLMSILVDRTDRIAVVSDVLDLQLRPPTMLAKAAASLATMAGGRVHLGVGGGATGQGIAAMGGTPRRGIEMVAYTEEAIQILKWALRGEVVQISSPRHRVAGYQAGPIPLRPVEVWVGSQMPRMLAVTGRSGDGWVSPLNIYIPPEEVPARQQMIDGAARAAGREPREIRRIYNVTGAIGAFRGGNGLVGPVEMWVDTLAEWTVELGFDTFIFWPAIDAPRQLAIFTSEVVPAVRARVSDARARS</sequence>
<dbReference type="Proteomes" id="UP000244893">
    <property type="component" value="Unassembled WGS sequence"/>
</dbReference>
<dbReference type="InterPro" id="IPR050564">
    <property type="entry name" value="F420-G6PD/mer"/>
</dbReference>
<dbReference type="PANTHER" id="PTHR43244:SF1">
    <property type="entry name" value="5,10-METHYLENETETRAHYDROMETHANOPTERIN REDUCTASE"/>
    <property type="match status" value="1"/>
</dbReference>
<dbReference type="InterPro" id="IPR011251">
    <property type="entry name" value="Luciferase-like_dom"/>
</dbReference>
<dbReference type="Gene3D" id="3.20.20.30">
    <property type="entry name" value="Luciferase-like domain"/>
    <property type="match status" value="1"/>
</dbReference>
<keyword evidence="1" id="KW-0560">Oxidoreductase</keyword>
<evidence type="ECO:0000313" key="4">
    <source>
        <dbReference type="Proteomes" id="UP000244893"/>
    </source>
</evidence>
<dbReference type="RefSeq" id="WP_116754966.1">
    <property type="nucleotide sequence ID" value="NZ_JBHUEX010000001.1"/>
</dbReference>
<gene>
    <name evidence="3" type="ORF">DDQ50_01505</name>
</gene>
<name>A0A2V1HVU1_9MICO</name>
<reference evidence="3 4" key="1">
    <citation type="submission" date="2018-05" db="EMBL/GenBank/DDBJ databases">
        <title>Amnibacterium sp. M8JJ-5, whole genome shotgun sequence.</title>
        <authorList>
            <person name="Tuo L."/>
        </authorList>
    </citation>
    <scope>NUCLEOTIDE SEQUENCE [LARGE SCALE GENOMIC DNA]</scope>
    <source>
        <strain evidence="3 4">M8JJ-5</strain>
    </source>
</reference>
<evidence type="ECO:0000256" key="1">
    <source>
        <dbReference type="ARBA" id="ARBA00023002"/>
    </source>
</evidence>
<feature type="domain" description="Luciferase-like" evidence="2">
    <location>
        <begin position="9"/>
        <end position="232"/>
    </location>
</feature>
<evidence type="ECO:0000313" key="3">
    <source>
        <dbReference type="EMBL" id="PVZ95229.1"/>
    </source>
</evidence>
<proteinExistence type="predicted"/>
<dbReference type="OrthoDB" id="9775082at2"/>
<dbReference type="SUPFAM" id="SSF51679">
    <property type="entry name" value="Bacterial luciferase-like"/>
    <property type="match status" value="1"/>
</dbReference>
<protein>
    <submittedName>
        <fullName evidence="3">LLM class flavin-dependent oxidoreductase</fullName>
    </submittedName>
</protein>
<dbReference type="AlphaFoldDB" id="A0A2V1HVU1"/>
<dbReference type="EMBL" id="QEOP01000001">
    <property type="protein sequence ID" value="PVZ95229.1"/>
    <property type="molecule type" value="Genomic_DNA"/>
</dbReference>
<evidence type="ECO:0000259" key="2">
    <source>
        <dbReference type="Pfam" id="PF00296"/>
    </source>
</evidence>
<keyword evidence="4" id="KW-1185">Reference proteome</keyword>
<comment type="caution">
    <text evidence="3">The sequence shown here is derived from an EMBL/GenBank/DDBJ whole genome shotgun (WGS) entry which is preliminary data.</text>
</comment>
<organism evidence="3 4">
    <name type="scientific">Amnibacterium flavum</name>
    <dbReference type="NCBI Taxonomy" id="2173173"/>
    <lineage>
        <taxon>Bacteria</taxon>
        <taxon>Bacillati</taxon>
        <taxon>Actinomycetota</taxon>
        <taxon>Actinomycetes</taxon>
        <taxon>Micrococcales</taxon>
        <taxon>Microbacteriaceae</taxon>
        <taxon>Amnibacterium</taxon>
    </lineage>
</organism>
<dbReference type="InterPro" id="IPR036661">
    <property type="entry name" value="Luciferase-like_sf"/>
</dbReference>
<accession>A0A2V1HVU1</accession>